<dbReference type="PANTHER" id="PTHR39210">
    <property type="entry name" value="HEPARIN-SULFATE LYASE"/>
    <property type="match status" value="1"/>
</dbReference>
<sequence>MWAGVYFRTLRHLRPVQIIGRLGTYLPERPVRIRPTPPLREGRGSWTAPAARRPSLIGPRDYMLLNARGSLAEDGWDNPDRPLLWRYNLHYFDDLTASEAPRRAAWHRALIAEWIAANRPDSGTGWQPYPLSLRIVNWIKWALAGNDLGNEALHSLAHQARALERKIEWHLLGNHLFSNGKALVFAGLFFGGKEGERWLDRGAHILERQLPEQFLPDGAQFELSPMYHALAVEDLLDLANMLAAFGYPRIAWLNDAIRRHIRPALDWLAALSHPDQGVAFFNDAAFGIAPTLSELVAYASRLGFAPPAAPPSPWLGESGYARLANDRATLFLDLARVGPDHLPGHAHADTLSLEFSFGASRIIVNSGTSIYALGTERQRQRGTRAHSTVTVDDENSSETWAAFRVGRRAVPFDTYARAGGDRLEAGGAHDGYRHLGTRAVHRRRVTLGEHGLTVEDSVTPDTPAEARFHLHPAVRISIEGPGRGLLFPPEGGPIRWNAQAAAVRVEASSYHPEFGVSLPSSCLSLTLGGGCSTLSLEWD</sequence>
<evidence type="ECO:0000259" key="5">
    <source>
        <dbReference type="Pfam" id="PF07940"/>
    </source>
</evidence>
<organism evidence="7 8">
    <name type="scientific">Rhizorhabdus dicambivorans</name>
    <dbReference type="NCBI Taxonomy" id="1850238"/>
    <lineage>
        <taxon>Bacteria</taxon>
        <taxon>Pseudomonadati</taxon>
        <taxon>Pseudomonadota</taxon>
        <taxon>Alphaproteobacteria</taxon>
        <taxon>Sphingomonadales</taxon>
        <taxon>Sphingomonadaceae</taxon>
        <taxon>Rhizorhabdus</taxon>
    </lineage>
</organism>
<dbReference type="Pfam" id="PF07940">
    <property type="entry name" value="Hepar_II_III_C"/>
    <property type="match status" value="1"/>
</dbReference>
<keyword evidence="2" id="KW-0732">Signal</keyword>
<accession>A0A2A4FNR8</accession>
<dbReference type="SUPFAM" id="SSF48230">
    <property type="entry name" value="Chondroitin AC/alginate lyase"/>
    <property type="match status" value="1"/>
</dbReference>
<dbReference type="Gene3D" id="1.50.10.100">
    <property type="entry name" value="Chondroitin AC/alginate lyase"/>
    <property type="match status" value="1"/>
</dbReference>
<evidence type="ECO:0000259" key="6">
    <source>
        <dbReference type="Pfam" id="PF16889"/>
    </source>
</evidence>
<reference evidence="7 8" key="1">
    <citation type="submission" date="2017-09" db="EMBL/GenBank/DDBJ databases">
        <title>The Catabolism of 3,6-Dichlorosalicylic acid is Initiated by the Cytochrome P450 Monooxygenase DsmABC in Rhizorhabdus dicambivorans Ndbn-20.</title>
        <authorList>
            <person name="Na L."/>
        </authorList>
    </citation>
    <scope>NUCLEOTIDE SEQUENCE [LARGE SCALE GENOMIC DNA]</scope>
    <source>
        <strain evidence="7 8">Ndbn-20m</strain>
    </source>
</reference>
<keyword evidence="8" id="KW-1185">Reference proteome</keyword>
<feature type="domain" description="Heparin-sulfate lyase N-terminal" evidence="6">
    <location>
        <begin position="153"/>
        <end position="285"/>
    </location>
</feature>
<evidence type="ECO:0000256" key="3">
    <source>
        <dbReference type="ARBA" id="ARBA00022764"/>
    </source>
</evidence>
<keyword evidence="4" id="KW-0456">Lyase</keyword>
<dbReference type="AlphaFoldDB" id="A0A2A4FNR8"/>
<dbReference type="OrthoDB" id="9763014at2"/>
<name>A0A2A4FNR8_9SPHN</name>
<dbReference type="EMBL" id="NWUF01000048">
    <property type="protein sequence ID" value="PCE39739.1"/>
    <property type="molecule type" value="Genomic_DNA"/>
</dbReference>
<comment type="subcellular location">
    <subcellularLocation>
        <location evidence="1">Periplasm</location>
    </subcellularLocation>
</comment>
<evidence type="ECO:0000256" key="2">
    <source>
        <dbReference type="ARBA" id="ARBA00022729"/>
    </source>
</evidence>
<dbReference type="InterPro" id="IPR031680">
    <property type="entry name" value="Hepar_II_III_N"/>
</dbReference>
<dbReference type="InterPro" id="IPR008929">
    <property type="entry name" value="Chondroitin_lyas"/>
</dbReference>
<dbReference type="KEGG" id="rdi:CMV14_18700"/>
<dbReference type="GO" id="GO:0042597">
    <property type="term" value="C:periplasmic space"/>
    <property type="evidence" value="ECO:0007669"/>
    <property type="project" value="UniProtKB-SubCell"/>
</dbReference>
<comment type="caution">
    <text evidence="7">The sequence shown here is derived from an EMBL/GenBank/DDBJ whole genome shotgun (WGS) entry which is preliminary data.</text>
</comment>
<evidence type="ECO:0000256" key="1">
    <source>
        <dbReference type="ARBA" id="ARBA00004418"/>
    </source>
</evidence>
<dbReference type="InterPro" id="IPR012480">
    <property type="entry name" value="Hepar_II_III_C"/>
</dbReference>
<dbReference type="PANTHER" id="PTHR39210:SF1">
    <property type="entry name" value="HEPARIN-SULFATE LYASE"/>
    <property type="match status" value="1"/>
</dbReference>
<feature type="domain" description="Heparinase II/III-like C-terminal" evidence="5">
    <location>
        <begin position="310"/>
        <end position="515"/>
    </location>
</feature>
<gene>
    <name evidence="7" type="ORF">COO09_23875</name>
</gene>
<evidence type="ECO:0000313" key="8">
    <source>
        <dbReference type="Proteomes" id="UP000218934"/>
    </source>
</evidence>
<keyword evidence="3" id="KW-0574">Periplasm</keyword>
<evidence type="ECO:0000313" key="7">
    <source>
        <dbReference type="EMBL" id="PCE39739.1"/>
    </source>
</evidence>
<protein>
    <submittedName>
        <fullName evidence="7">Heparinase</fullName>
    </submittedName>
</protein>
<dbReference type="Gene3D" id="2.70.98.70">
    <property type="match status" value="1"/>
</dbReference>
<proteinExistence type="predicted"/>
<dbReference type="Pfam" id="PF16889">
    <property type="entry name" value="Hepar_II_III_N"/>
    <property type="match status" value="1"/>
</dbReference>
<evidence type="ECO:0000256" key="4">
    <source>
        <dbReference type="ARBA" id="ARBA00023239"/>
    </source>
</evidence>
<dbReference type="GO" id="GO:0016829">
    <property type="term" value="F:lyase activity"/>
    <property type="evidence" value="ECO:0007669"/>
    <property type="project" value="UniProtKB-KW"/>
</dbReference>
<dbReference type="Proteomes" id="UP000218934">
    <property type="component" value="Unassembled WGS sequence"/>
</dbReference>